<feature type="region of interest" description="Disordered" evidence="7">
    <location>
        <begin position="77"/>
        <end position="101"/>
    </location>
</feature>
<keyword evidence="4 9" id="KW-0418">Kinase</keyword>
<evidence type="ECO:0000256" key="2">
    <source>
        <dbReference type="ARBA" id="ARBA00022679"/>
    </source>
</evidence>
<dbReference type="PANTHER" id="PTHR22974:SF21">
    <property type="entry name" value="DUAL SPECIFICITY PROTEIN KINASE TTK"/>
    <property type="match status" value="1"/>
</dbReference>
<protein>
    <submittedName>
        <fullName evidence="9">Serine/threonine-protein kinase MPS1 isoform X2</fullName>
    </submittedName>
</protein>
<feature type="compositionally biased region" description="Polar residues" evidence="7">
    <location>
        <begin position="82"/>
        <end position="94"/>
    </location>
</feature>
<keyword evidence="2" id="KW-0808">Transferase</keyword>
<dbReference type="InterPro" id="IPR017441">
    <property type="entry name" value="Protein_kinase_ATP_BS"/>
</dbReference>
<evidence type="ECO:0000256" key="7">
    <source>
        <dbReference type="SAM" id="MobiDB-lite"/>
    </source>
</evidence>
<evidence type="ECO:0000313" key="9">
    <source>
        <dbReference type="EMBL" id="KAJ7006699.1"/>
    </source>
</evidence>
<feature type="binding site" evidence="6">
    <location>
        <position position="471"/>
    </location>
    <ligand>
        <name>ATP</name>
        <dbReference type="ChEBI" id="CHEBI:30616"/>
    </ligand>
</feature>
<feature type="compositionally biased region" description="Low complexity" evidence="7">
    <location>
        <begin position="30"/>
        <end position="40"/>
    </location>
</feature>
<dbReference type="GO" id="GO:0004674">
    <property type="term" value="F:protein serine/threonine kinase activity"/>
    <property type="evidence" value="ECO:0007669"/>
    <property type="project" value="UniProtKB-KW"/>
</dbReference>
<dbReference type="InterPro" id="IPR000719">
    <property type="entry name" value="Prot_kinase_dom"/>
</dbReference>
<evidence type="ECO:0000256" key="6">
    <source>
        <dbReference type="PROSITE-ProRule" id="PRU10141"/>
    </source>
</evidence>
<evidence type="ECO:0000256" key="5">
    <source>
        <dbReference type="ARBA" id="ARBA00022840"/>
    </source>
</evidence>
<evidence type="ECO:0000313" key="10">
    <source>
        <dbReference type="Proteomes" id="UP001164929"/>
    </source>
</evidence>
<gene>
    <name evidence="9" type="ORF">NC653_005915</name>
</gene>
<keyword evidence="5 6" id="KW-0067">ATP-binding</keyword>
<feature type="compositionally biased region" description="Basic and acidic residues" evidence="7">
    <location>
        <begin position="354"/>
        <end position="365"/>
    </location>
</feature>
<dbReference type="PROSITE" id="PS00107">
    <property type="entry name" value="PROTEIN_KINASE_ATP"/>
    <property type="match status" value="1"/>
</dbReference>
<dbReference type="GO" id="GO:0034501">
    <property type="term" value="P:protein localization to kinetochore"/>
    <property type="evidence" value="ECO:0007669"/>
    <property type="project" value="TreeGrafter"/>
</dbReference>
<feature type="region of interest" description="Disordered" evidence="7">
    <location>
        <begin position="354"/>
        <end position="425"/>
    </location>
</feature>
<dbReference type="GO" id="GO:0000776">
    <property type="term" value="C:kinetochore"/>
    <property type="evidence" value="ECO:0007669"/>
    <property type="project" value="TreeGrafter"/>
</dbReference>
<keyword evidence="1" id="KW-0723">Serine/threonine-protein kinase</keyword>
<dbReference type="AlphaFoldDB" id="A0AAD6WDN5"/>
<dbReference type="GO" id="GO:0007059">
    <property type="term" value="P:chromosome segregation"/>
    <property type="evidence" value="ECO:0007669"/>
    <property type="project" value="TreeGrafter"/>
</dbReference>
<dbReference type="GO" id="GO:0033316">
    <property type="term" value="P:meiotic spindle assembly checkpoint signaling"/>
    <property type="evidence" value="ECO:0007669"/>
    <property type="project" value="TreeGrafter"/>
</dbReference>
<dbReference type="GO" id="GO:0005634">
    <property type="term" value="C:nucleus"/>
    <property type="evidence" value="ECO:0007669"/>
    <property type="project" value="TreeGrafter"/>
</dbReference>
<evidence type="ECO:0000256" key="1">
    <source>
        <dbReference type="ARBA" id="ARBA00022527"/>
    </source>
</evidence>
<accession>A0AAD6WDN5</accession>
<organism evidence="9 10">
    <name type="scientific">Populus alba x Populus x berolinensis</name>
    <dbReference type="NCBI Taxonomy" id="444605"/>
    <lineage>
        <taxon>Eukaryota</taxon>
        <taxon>Viridiplantae</taxon>
        <taxon>Streptophyta</taxon>
        <taxon>Embryophyta</taxon>
        <taxon>Tracheophyta</taxon>
        <taxon>Spermatophyta</taxon>
        <taxon>Magnoliopsida</taxon>
        <taxon>eudicotyledons</taxon>
        <taxon>Gunneridae</taxon>
        <taxon>Pentapetalae</taxon>
        <taxon>rosids</taxon>
        <taxon>fabids</taxon>
        <taxon>Malpighiales</taxon>
        <taxon>Salicaceae</taxon>
        <taxon>Saliceae</taxon>
        <taxon>Populus</taxon>
    </lineage>
</organism>
<feature type="domain" description="Protein kinase" evidence="8">
    <location>
        <begin position="443"/>
        <end position="596"/>
    </location>
</feature>
<dbReference type="Gene3D" id="3.30.200.20">
    <property type="entry name" value="Phosphorylase Kinase, domain 1"/>
    <property type="match status" value="1"/>
</dbReference>
<feature type="region of interest" description="Disordered" evidence="7">
    <location>
        <begin position="1"/>
        <end position="42"/>
    </location>
</feature>
<sequence>MDREANLPLPSVPPPKNLVRPVTNAADTTSSSSSFSSSSSPPDFLRHVQAAFKRHRPLGIMQTNNSIKPRRTLIPQREASRTVASNVDPNTGTKKSQDVVPLSKDSILQTKNPVAATRETHEDASPFPGTITKTFDESFNPLDGQREQPESVIATKEDNQVHLACVESQLVDGKRKVQFLTVNKATSQEMEWDVSNQVEVSNVINDEMKQQNFQNMESDVTSRSDGAVTSLAKRAMVVQDQLHQLRNFLNQPATQSSVGPSCATTTSVHSTSAPMLNSTTYCSRLHTESGSQAAVEPLRDSNANSLHATPRNLEQLSHPLLKDTSAMLIDMRATATQPSTSAIHSQFKELNLPKEQKGSMPEAHDIANNPSLVHKPAKERGPADDGTDVQSQRPMSRNPSSNVKLEPSKPENKEKVASSKGTSIPRKRSYDPDLFFKVNGKLYQRLGKIGSGGSSEVHKVISSDCTIYALKKIKLKGRDYGTAYGFCQEILYLNKLKGKNNIIQLIDYEVTDKALLHEVMSSSISNKDGRVKDDGCIYMVLEYGEIDLAHMLAQKWKEMDSSNQTINENWLRFYWQVLGLHLALHHSCSLIYINTL</sequence>
<dbReference type="PROSITE" id="PS50011">
    <property type="entry name" value="PROTEIN_KINASE_DOM"/>
    <property type="match status" value="1"/>
</dbReference>
<dbReference type="GO" id="GO:0004712">
    <property type="term" value="F:protein serine/threonine/tyrosine kinase activity"/>
    <property type="evidence" value="ECO:0007669"/>
    <property type="project" value="TreeGrafter"/>
</dbReference>
<reference evidence="9" key="1">
    <citation type="journal article" date="2023" name="Mol. Ecol. Resour.">
        <title>Chromosome-level genome assembly of a triploid poplar Populus alba 'Berolinensis'.</title>
        <authorList>
            <person name="Chen S."/>
            <person name="Yu Y."/>
            <person name="Wang X."/>
            <person name="Wang S."/>
            <person name="Zhang T."/>
            <person name="Zhou Y."/>
            <person name="He R."/>
            <person name="Meng N."/>
            <person name="Wang Y."/>
            <person name="Liu W."/>
            <person name="Liu Z."/>
            <person name="Liu J."/>
            <person name="Guo Q."/>
            <person name="Huang H."/>
            <person name="Sederoff R.R."/>
            <person name="Wang G."/>
            <person name="Qu G."/>
            <person name="Chen S."/>
        </authorList>
    </citation>
    <scope>NUCLEOTIDE SEQUENCE</scope>
    <source>
        <strain evidence="9">SC-2020</strain>
    </source>
</reference>
<proteinExistence type="predicted"/>
<dbReference type="InterPro" id="IPR011009">
    <property type="entry name" value="Kinase-like_dom_sf"/>
</dbReference>
<comment type="caution">
    <text evidence="9">The sequence shown here is derived from an EMBL/GenBank/DDBJ whole genome shotgun (WGS) entry which is preliminary data.</text>
</comment>
<feature type="compositionally biased region" description="Polar residues" evidence="7">
    <location>
        <begin position="388"/>
        <end position="403"/>
    </location>
</feature>
<evidence type="ECO:0000256" key="4">
    <source>
        <dbReference type="ARBA" id="ARBA00022777"/>
    </source>
</evidence>
<dbReference type="PANTHER" id="PTHR22974">
    <property type="entry name" value="MIXED LINEAGE PROTEIN KINASE"/>
    <property type="match status" value="1"/>
</dbReference>
<dbReference type="Pfam" id="PF00069">
    <property type="entry name" value="Pkinase"/>
    <property type="match status" value="1"/>
</dbReference>
<dbReference type="SUPFAM" id="SSF56112">
    <property type="entry name" value="Protein kinase-like (PK-like)"/>
    <property type="match status" value="1"/>
</dbReference>
<keyword evidence="3 6" id="KW-0547">Nucleotide-binding</keyword>
<dbReference type="FunFam" id="3.30.200.20:FF:000269">
    <property type="entry name" value="serine/threonine-protein kinase mph1 isoform X2"/>
    <property type="match status" value="1"/>
</dbReference>
<feature type="compositionally biased region" description="Basic and acidic residues" evidence="7">
    <location>
        <begin position="406"/>
        <end position="417"/>
    </location>
</feature>
<evidence type="ECO:0000259" key="8">
    <source>
        <dbReference type="PROSITE" id="PS50011"/>
    </source>
</evidence>
<dbReference type="GO" id="GO:0007094">
    <property type="term" value="P:mitotic spindle assembly checkpoint signaling"/>
    <property type="evidence" value="ECO:0007669"/>
    <property type="project" value="TreeGrafter"/>
</dbReference>
<dbReference type="EMBL" id="JAQIZT010000002">
    <property type="protein sequence ID" value="KAJ7006699.1"/>
    <property type="molecule type" value="Genomic_DNA"/>
</dbReference>
<evidence type="ECO:0000256" key="3">
    <source>
        <dbReference type="ARBA" id="ARBA00022741"/>
    </source>
</evidence>
<dbReference type="GO" id="GO:0005524">
    <property type="term" value="F:ATP binding"/>
    <property type="evidence" value="ECO:0007669"/>
    <property type="project" value="UniProtKB-UniRule"/>
</dbReference>
<name>A0AAD6WDN5_9ROSI</name>
<dbReference type="Proteomes" id="UP001164929">
    <property type="component" value="Chromosome 2"/>
</dbReference>
<keyword evidence="10" id="KW-1185">Reference proteome</keyword>